<dbReference type="SUPFAM" id="SSF52540">
    <property type="entry name" value="P-loop containing nucleoside triphosphate hydrolases"/>
    <property type="match status" value="2"/>
</dbReference>
<feature type="region of interest" description="Disordered" evidence="3">
    <location>
        <begin position="502"/>
        <end position="522"/>
    </location>
</feature>
<dbReference type="Pfam" id="PF16326">
    <property type="entry name" value="ABC_tran_CTD"/>
    <property type="match status" value="1"/>
</dbReference>
<dbReference type="InterPro" id="IPR003593">
    <property type="entry name" value="AAA+_ATPase"/>
</dbReference>
<dbReference type="Proteomes" id="UP000507962">
    <property type="component" value="Unassembled WGS sequence"/>
</dbReference>
<dbReference type="PROSITE" id="PS00211">
    <property type="entry name" value="ABC_TRANSPORTER_1"/>
    <property type="match status" value="2"/>
</dbReference>
<dbReference type="Gene3D" id="1.10.287.380">
    <property type="entry name" value="Valyl-tRNA synthetase, C-terminal domain"/>
    <property type="match status" value="1"/>
</dbReference>
<evidence type="ECO:0000256" key="1">
    <source>
        <dbReference type="ARBA" id="ARBA00022741"/>
    </source>
</evidence>
<feature type="domain" description="ABC transporter" evidence="4">
    <location>
        <begin position="294"/>
        <end position="512"/>
    </location>
</feature>
<dbReference type="RefSeq" id="WP_180146995.1">
    <property type="nucleotide sequence ID" value="NZ_CAADHO010000016.1"/>
</dbReference>
<dbReference type="EMBL" id="CAADHO010000016">
    <property type="protein sequence ID" value="VFQ47351.1"/>
    <property type="molecule type" value="Genomic_DNA"/>
</dbReference>
<dbReference type="Pfam" id="PF00005">
    <property type="entry name" value="ABC_tran"/>
    <property type="match status" value="2"/>
</dbReference>
<dbReference type="PANTHER" id="PTHR42855">
    <property type="entry name" value="ABC TRANSPORTER ATP-BINDING SUBUNIT"/>
    <property type="match status" value="1"/>
</dbReference>
<dbReference type="InterPro" id="IPR003439">
    <property type="entry name" value="ABC_transporter-like_ATP-bd"/>
</dbReference>
<protein>
    <submittedName>
        <fullName evidence="5">Abc transporter</fullName>
    </submittedName>
</protein>
<dbReference type="GO" id="GO:0016887">
    <property type="term" value="F:ATP hydrolysis activity"/>
    <property type="evidence" value="ECO:0007669"/>
    <property type="project" value="InterPro"/>
</dbReference>
<dbReference type="InterPro" id="IPR051309">
    <property type="entry name" value="ABCF_ATPase"/>
</dbReference>
<proteinExistence type="predicted"/>
<evidence type="ECO:0000256" key="2">
    <source>
        <dbReference type="ARBA" id="ARBA00022840"/>
    </source>
</evidence>
<dbReference type="PROSITE" id="PS50893">
    <property type="entry name" value="ABC_TRANSPORTER_2"/>
    <property type="match status" value="2"/>
</dbReference>
<evidence type="ECO:0000256" key="3">
    <source>
        <dbReference type="SAM" id="MobiDB-lite"/>
    </source>
</evidence>
<organism evidence="5 6">
    <name type="scientific">Desulfoluna butyratoxydans</name>
    <dbReference type="NCBI Taxonomy" id="231438"/>
    <lineage>
        <taxon>Bacteria</taxon>
        <taxon>Pseudomonadati</taxon>
        <taxon>Thermodesulfobacteriota</taxon>
        <taxon>Desulfobacteria</taxon>
        <taxon>Desulfobacterales</taxon>
        <taxon>Desulfolunaceae</taxon>
        <taxon>Desulfoluna</taxon>
    </lineage>
</organism>
<dbReference type="GO" id="GO:0005524">
    <property type="term" value="F:ATP binding"/>
    <property type="evidence" value="ECO:0007669"/>
    <property type="project" value="UniProtKB-KW"/>
</dbReference>
<dbReference type="InterPro" id="IPR017871">
    <property type="entry name" value="ABC_transporter-like_CS"/>
</dbReference>
<keyword evidence="6" id="KW-1185">Reference proteome</keyword>
<keyword evidence="1" id="KW-0547">Nucleotide-binding</keyword>
<dbReference type="Pfam" id="PF12848">
    <property type="entry name" value="ABC_tran_Xtn"/>
    <property type="match status" value="1"/>
</dbReference>
<dbReference type="SMART" id="SM00382">
    <property type="entry name" value="AAA"/>
    <property type="match status" value="2"/>
</dbReference>
<keyword evidence="2" id="KW-0067">ATP-binding</keyword>
<feature type="compositionally biased region" description="Basic and acidic residues" evidence="3">
    <location>
        <begin position="512"/>
        <end position="522"/>
    </location>
</feature>
<accession>A0A4U8YTR3</accession>
<name>A0A4U8YTR3_9BACT</name>
<gene>
    <name evidence="5" type="ORF">MSL71_50500</name>
</gene>
<dbReference type="PANTHER" id="PTHR42855:SF1">
    <property type="entry name" value="ABC TRANSPORTER DOMAIN-CONTAINING PROTEIN"/>
    <property type="match status" value="1"/>
</dbReference>
<evidence type="ECO:0000313" key="5">
    <source>
        <dbReference type="EMBL" id="VFQ47351.1"/>
    </source>
</evidence>
<evidence type="ECO:0000313" key="6">
    <source>
        <dbReference type="Proteomes" id="UP000507962"/>
    </source>
</evidence>
<dbReference type="GO" id="GO:0003677">
    <property type="term" value="F:DNA binding"/>
    <property type="evidence" value="ECO:0007669"/>
    <property type="project" value="InterPro"/>
</dbReference>
<dbReference type="InterPro" id="IPR032781">
    <property type="entry name" value="ABC_tran_Xtn"/>
</dbReference>
<dbReference type="InterPro" id="IPR037118">
    <property type="entry name" value="Val-tRNA_synth_C_sf"/>
</dbReference>
<sequence>MSLIAQYRGLGKSYGARTLFSDISMNIHEGDRIGLIGVNGAGKSTLLKVFAEVISPDAGEVSIKKGFRAVYLPQESHFEEGKTVSALIDETLDAFCAEDTEAYGKAWHLIGQVEFPDLSAPVETLSGGWKKRLAVVLALIKMPDLLFLDEPTNHLDLSGILWLEALLKRADFAYVMITHDRALLSNVTGITVELGEQYPGGYLKIEGNYTEFLRRRDELLSSQAKQESALASVMRREKEWLARSPKARTTKAQFRIDNAKRMEEELADVRTRNRSNREMDLDFTSTQRKTRQLVVAKGLARHLEDRTLFEELSFVLSPGTCLGLVGNNGTGKSTLMRQLCGKEAPDKGLVREAEGLRIVHFEQERDSLDLEMPLRKALSPDSDSVIYRGRPLHVVTWAKKFLFTPDQLDLPLGRLSGGEKARVLLARLMRQPADVLLLDEPTNDLDIPSLEMLEESLREFQGAVVLASHDRYLMETVTSSMLGFLDTGGVFACSGVEQWGRENRPKPVQKKAAPEKKVRQEPKAKKKFTYKHKYELEQIEEKIGEVEALAADLEARVNDPAIASDPAALQEACGALGEAQKEVESLYSRWEVLEELKAEAEAGA</sequence>
<dbReference type="InterPro" id="IPR027417">
    <property type="entry name" value="P-loop_NTPase"/>
</dbReference>
<evidence type="ECO:0000259" key="4">
    <source>
        <dbReference type="PROSITE" id="PS50893"/>
    </source>
</evidence>
<dbReference type="Gene3D" id="3.40.50.300">
    <property type="entry name" value="P-loop containing nucleotide triphosphate hydrolases"/>
    <property type="match status" value="2"/>
</dbReference>
<dbReference type="CDD" id="cd03221">
    <property type="entry name" value="ABCF_EF-3"/>
    <property type="match status" value="2"/>
</dbReference>
<feature type="domain" description="ABC transporter" evidence="4">
    <location>
        <begin position="5"/>
        <end position="225"/>
    </location>
</feature>
<dbReference type="AlphaFoldDB" id="A0A4U8YTR3"/>
<dbReference type="InterPro" id="IPR032524">
    <property type="entry name" value="ABC_tran_C"/>
</dbReference>
<reference evidence="5 6" key="1">
    <citation type="submission" date="2019-03" db="EMBL/GenBank/DDBJ databases">
        <authorList>
            <person name="Nijsse B."/>
        </authorList>
    </citation>
    <scope>NUCLEOTIDE SEQUENCE [LARGE SCALE GENOMIC DNA]</scope>
    <source>
        <strain evidence="5">Desulfoluna butyratoxydans MSL71</strain>
    </source>
</reference>